<evidence type="ECO:0000256" key="4">
    <source>
        <dbReference type="ARBA" id="ARBA00022801"/>
    </source>
</evidence>
<organism evidence="8 9">
    <name type="scientific">Protopolystoma xenopodis</name>
    <dbReference type="NCBI Taxonomy" id="117903"/>
    <lineage>
        <taxon>Eukaryota</taxon>
        <taxon>Metazoa</taxon>
        <taxon>Spiralia</taxon>
        <taxon>Lophotrochozoa</taxon>
        <taxon>Platyhelminthes</taxon>
        <taxon>Monogenea</taxon>
        <taxon>Polyopisthocotylea</taxon>
        <taxon>Polystomatidea</taxon>
        <taxon>Polystomatidae</taxon>
        <taxon>Protopolystoma</taxon>
    </lineage>
</organism>
<comment type="caution">
    <text evidence="8">The sequence shown here is derived from an EMBL/GenBank/DDBJ whole genome shotgun (WGS) entry which is preliminary data.</text>
</comment>
<keyword evidence="6" id="KW-0472">Membrane</keyword>
<dbReference type="InterPro" id="IPR000073">
    <property type="entry name" value="AB_hydrolase_1"/>
</dbReference>
<keyword evidence="6" id="KW-0812">Transmembrane</keyword>
<keyword evidence="9" id="KW-1185">Reference proteome</keyword>
<comment type="similarity">
    <text evidence="1">Belongs to the AB hydrolase superfamily.</text>
</comment>
<evidence type="ECO:0000256" key="6">
    <source>
        <dbReference type="SAM" id="Phobius"/>
    </source>
</evidence>
<dbReference type="Gene3D" id="3.40.50.1820">
    <property type="entry name" value="alpha/beta hydrolase"/>
    <property type="match status" value="1"/>
</dbReference>
<evidence type="ECO:0000256" key="3">
    <source>
        <dbReference type="ARBA" id="ARBA00022487"/>
    </source>
</evidence>
<feature type="transmembrane region" description="Helical" evidence="6">
    <location>
        <begin position="46"/>
        <end position="72"/>
    </location>
</feature>
<evidence type="ECO:0000259" key="7">
    <source>
        <dbReference type="Pfam" id="PF12697"/>
    </source>
</evidence>
<protein>
    <recommendedName>
        <fullName evidence="2">protein phosphatase methylesterase-1</fullName>
        <ecNumber evidence="2">3.1.1.89</ecNumber>
    </recommendedName>
</protein>
<gene>
    <name evidence="8" type="ORF">PXEA_LOCUS33128</name>
</gene>
<evidence type="ECO:0000256" key="5">
    <source>
        <dbReference type="ARBA" id="ARBA00049203"/>
    </source>
</evidence>
<dbReference type="EC" id="3.1.1.89" evidence="2"/>
<reference evidence="8" key="1">
    <citation type="submission" date="2018-11" db="EMBL/GenBank/DDBJ databases">
        <authorList>
            <consortium name="Pathogen Informatics"/>
        </authorList>
    </citation>
    <scope>NUCLEOTIDE SEQUENCE</scope>
</reference>
<dbReference type="Pfam" id="PF12697">
    <property type="entry name" value="Abhydrolase_6"/>
    <property type="match status" value="1"/>
</dbReference>
<dbReference type="AlphaFoldDB" id="A0A448XLW6"/>
<evidence type="ECO:0000313" key="9">
    <source>
        <dbReference type="Proteomes" id="UP000784294"/>
    </source>
</evidence>
<dbReference type="OrthoDB" id="194865at2759"/>
<dbReference type="Proteomes" id="UP000784294">
    <property type="component" value="Unassembled WGS sequence"/>
</dbReference>
<keyword evidence="4" id="KW-0378">Hydrolase</keyword>
<dbReference type="PANTHER" id="PTHR14189:SF0">
    <property type="entry name" value="PROTEIN PHOSPHATASE METHYLESTERASE 1"/>
    <property type="match status" value="1"/>
</dbReference>
<dbReference type="SUPFAM" id="SSF53474">
    <property type="entry name" value="alpha/beta-Hydrolases"/>
    <property type="match status" value="1"/>
</dbReference>
<accession>A0A448XLW6</accession>
<sequence length="185" mass="20242">KLGVDVSDKEDAYEPLAWSNFFNIRDDIALESGTFRIYRRGVEGPLLFFIHGGGFSGLSWALLSVFFVISLITEEVKCQCLAVDMRGHGDTNCHDENDFSINTLATDVIEIIFAMYPTEAPPIILVGHSMGGAVAVHVASKRIVPSLAGVVVIDVVEGINNSRLFYPNGEINSNFGLFSSDRIRS</sequence>
<comment type="catalytic activity">
    <reaction evidence="5">
        <text>[phosphatase 2A protein]-C-terminal L-leucine methyl ester + H2O = [phosphatase 2A protein]-C-terminal L-leucine + methanol + H(+)</text>
        <dbReference type="Rhea" id="RHEA:48548"/>
        <dbReference type="Rhea" id="RHEA-COMP:12134"/>
        <dbReference type="Rhea" id="RHEA-COMP:12135"/>
        <dbReference type="ChEBI" id="CHEBI:15377"/>
        <dbReference type="ChEBI" id="CHEBI:15378"/>
        <dbReference type="ChEBI" id="CHEBI:17790"/>
        <dbReference type="ChEBI" id="CHEBI:90516"/>
        <dbReference type="ChEBI" id="CHEBI:90517"/>
        <dbReference type="EC" id="3.1.1.89"/>
    </reaction>
</comment>
<keyword evidence="6" id="KW-1133">Transmembrane helix</keyword>
<evidence type="ECO:0000313" key="8">
    <source>
        <dbReference type="EMBL" id="VEL39688.1"/>
    </source>
</evidence>
<dbReference type="EMBL" id="CAAALY010262161">
    <property type="protein sequence ID" value="VEL39688.1"/>
    <property type="molecule type" value="Genomic_DNA"/>
</dbReference>
<dbReference type="PANTHER" id="PTHR14189">
    <property type="entry name" value="PROTEIN PHOSPHATASE METHYLESTERASE-1 RELATED"/>
    <property type="match status" value="1"/>
</dbReference>
<evidence type="ECO:0000256" key="1">
    <source>
        <dbReference type="ARBA" id="ARBA00008645"/>
    </source>
</evidence>
<evidence type="ECO:0000256" key="2">
    <source>
        <dbReference type="ARBA" id="ARBA00013111"/>
    </source>
</evidence>
<name>A0A448XLW6_9PLAT</name>
<feature type="domain" description="AB hydrolase-1" evidence="7">
    <location>
        <begin position="47"/>
        <end position="164"/>
    </location>
</feature>
<dbReference type="GO" id="GO:0051723">
    <property type="term" value="F:protein methylesterase activity"/>
    <property type="evidence" value="ECO:0007669"/>
    <property type="project" value="UniProtKB-EC"/>
</dbReference>
<dbReference type="InterPro" id="IPR016812">
    <property type="entry name" value="PPase_methylesterase_euk"/>
</dbReference>
<dbReference type="InterPro" id="IPR029058">
    <property type="entry name" value="AB_hydrolase_fold"/>
</dbReference>
<keyword evidence="3" id="KW-0719">Serine esterase</keyword>
<feature type="non-terminal residue" evidence="8">
    <location>
        <position position="185"/>
    </location>
</feature>
<proteinExistence type="inferred from homology"/>